<evidence type="ECO:0000259" key="1">
    <source>
        <dbReference type="Pfam" id="PF00149"/>
    </source>
</evidence>
<dbReference type="Proteomes" id="UP000320359">
    <property type="component" value="Unassembled WGS sequence"/>
</dbReference>
<evidence type="ECO:0000313" key="3">
    <source>
        <dbReference type="Proteomes" id="UP000320359"/>
    </source>
</evidence>
<dbReference type="EMBL" id="VJWL01000001">
    <property type="protein sequence ID" value="TRW49511.1"/>
    <property type="molecule type" value="Genomic_DNA"/>
</dbReference>
<dbReference type="GO" id="GO:0016791">
    <property type="term" value="F:phosphatase activity"/>
    <property type="evidence" value="ECO:0007669"/>
    <property type="project" value="TreeGrafter"/>
</dbReference>
<dbReference type="InterPro" id="IPR004843">
    <property type="entry name" value="Calcineurin-like_PHP"/>
</dbReference>
<protein>
    <recommendedName>
        <fullName evidence="1">Calcineurin-like phosphoesterase domain-containing protein</fullName>
    </recommendedName>
</protein>
<dbReference type="PANTHER" id="PTHR42850">
    <property type="entry name" value="METALLOPHOSPHOESTERASE"/>
    <property type="match status" value="1"/>
</dbReference>
<dbReference type="RefSeq" id="WP_143233933.1">
    <property type="nucleotide sequence ID" value="NZ_VJWL01000001.1"/>
</dbReference>
<dbReference type="OrthoDB" id="9807890at2"/>
<keyword evidence="3" id="KW-1185">Reference proteome</keyword>
<proteinExistence type="predicted"/>
<dbReference type="InterPro" id="IPR050126">
    <property type="entry name" value="Ap4A_hydrolase"/>
</dbReference>
<sequence>MTGASQPATSLSGYDVIGDVHGHADKLIALLEALGYQLDQNGTYRHPERIAVFVGDLIDNGRENRKVMAIVRAMQDAGSAHVIMGNHELNAVGYAMPRPDGDGYLREHSDENRAHHIEFLEELPDPDERQYWLDWFKTLPLFLDLGPFRVVHACWHEPSLRVLAPYLNPDNSLQEHAWVPAFTESDPLFCATETVLKGVEVNLPPGTSFFDHKDKERYQVRISWWESNPSSLAEIAHIPNPRKNAEALKALADLSADAQVLREFAYQGDKPVFFGHYWLSGTPQVQSPYCACVDYSAGRNGPLTAYRWQGEQTLKDDHFLAVFP</sequence>
<dbReference type="InterPro" id="IPR029052">
    <property type="entry name" value="Metallo-depent_PP-like"/>
</dbReference>
<dbReference type="PANTHER" id="PTHR42850:SF7">
    <property type="entry name" value="BIS(5'-NUCLEOSYL)-TETRAPHOSPHATASE PRPE [ASYMMETRICAL]"/>
    <property type="match status" value="1"/>
</dbReference>
<evidence type="ECO:0000313" key="2">
    <source>
        <dbReference type="EMBL" id="TRW49511.1"/>
    </source>
</evidence>
<dbReference type="Gene3D" id="3.60.21.10">
    <property type="match status" value="1"/>
</dbReference>
<comment type="caution">
    <text evidence="2">The sequence shown here is derived from an EMBL/GenBank/DDBJ whole genome shotgun (WGS) entry which is preliminary data.</text>
</comment>
<accession>A0A552X3A0</accession>
<organism evidence="2 3">
    <name type="scientific">Aliidiomarina halalkaliphila</name>
    <dbReference type="NCBI Taxonomy" id="2593535"/>
    <lineage>
        <taxon>Bacteria</taxon>
        <taxon>Pseudomonadati</taxon>
        <taxon>Pseudomonadota</taxon>
        <taxon>Gammaproteobacteria</taxon>
        <taxon>Alteromonadales</taxon>
        <taxon>Idiomarinaceae</taxon>
        <taxon>Aliidiomarina</taxon>
    </lineage>
</organism>
<dbReference type="Pfam" id="PF00149">
    <property type="entry name" value="Metallophos"/>
    <property type="match status" value="1"/>
</dbReference>
<name>A0A552X3A0_9GAMM</name>
<reference evidence="2 3" key="1">
    <citation type="submission" date="2019-07" db="EMBL/GenBank/DDBJ databases">
        <authorList>
            <person name="Yang M."/>
            <person name="Zhao D."/>
            <person name="Xiang H."/>
        </authorList>
    </citation>
    <scope>NUCLEOTIDE SEQUENCE [LARGE SCALE GENOMIC DNA]</scope>
    <source>
        <strain evidence="2 3">IM1326</strain>
    </source>
</reference>
<feature type="domain" description="Calcineurin-like phosphoesterase" evidence="1">
    <location>
        <begin position="16"/>
        <end position="147"/>
    </location>
</feature>
<dbReference type="SUPFAM" id="SSF56300">
    <property type="entry name" value="Metallo-dependent phosphatases"/>
    <property type="match status" value="1"/>
</dbReference>
<gene>
    <name evidence="2" type="ORF">FM042_01205</name>
</gene>
<dbReference type="GO" id="GO:0005737">
    <property type="term" value="C:cytoplasm"/>
    <property type="evidence" value="ECO:0007669"/>
    <property type="project" value="TreeGrafter"/>
</dbReference>
<dbReference type="AlphaFoldDB" id="A0A552X3A0"/>